<evidence type="ECO:0000313" key="2">
    <source>
        <dbReference type="EMBL" id="MCE4555591.1"/>
    </source>
</evidence>
<evidence type="ECO:0000313" key="3">
    <source>
        <dbReference type="Proteomes" id="UP001200741"/>
    </source>
</evidence>
<dbReference type="RefSeq" id="WP_233372610.1">
    <property type="nucleotide sequence ID" value="NZ_JAJTWU010000005.1"/>
</dbReference>
<dbReference type="EMBL" id="JAJTWU010000005">
    <property type="protein sequence ID" value="MCE4555591.1"/>
    <property type="molecule type" value="Genomic_DNA"/>
</dbReference>
<gene>
    <name evidence="2" type="ORF">LXT13_14385</name>
</gene>
<keyword evidence="3" id="KW-1185">Reference proteome</keyword>
<proteinExistence type="predicted"/>
<dbReference type="SUPFAM" id="SSF52540">
    <property type="entry name" value="P-loop containing nucleoside triphosphate hydrolases"/>
    <property type="match status" value="1"/>
</dbReference>
<protein>
    <submittedName>
        <fullName evidence="2">AAA family ATPase</fullName>
    </submittedName>
</protein>
<dbReference type="Gene3D" id="3.40.50.300">
    <property type="entry name" value="P-loop containing nucleotide triphosphate hydrolases"/>
    <property type="match status" value="2"/>
</dbReference>
<dbReference type="Pfam" id="PF13304">
    <property type="entry name" value="AAA_21"/>
    <property type="match status" value="1"/>
</dbReference>
<organism evidence="2 3">
    <name type="scientific">Pelomonas cellulosilytica</name>
    <dbReference type="NCBI Taxonomy" id="2906762"/>
    <lineage>
        <taxon>Bacteria</taxon>
        <taxon>Pseudomonadati</taxon>
        <taxon>Pseudomonadota</taxon>
        <taxon>Betaproteobacteria</taxon>
        <taxon>Burkholderiales</taxon>
        <taxon>Sphaerotilaceae</taxon>
        <taxon>Roseateles</taxon>
    </lineage>
</organism>
<feature type="domain" description="ATPase AAA-type core" evidence="1">
    <location>
        <begin position="249"/>
        <end position="319"/>
    </location>
</feature>
<reference evidence="2 3" key="1">
    <citation type="submission" date="2021-12" db="EMBL/GenBank/DDBJ databases">
        <title>Genome seq of P8.</title>
        <authorList>
            <person name="Seo T."/>
        </authorList>
    </citation>
    <scope>NUCLEOTIDE SEQUENCE [LARGE SCALE GENOMIC DNA]</scope>
    <source>
        <strain evidence="2 3">P8</strain>
    </source>
</reference>
<name>A0ABS8XYA3_9BURK</name>
<evidence type="ECO:0000259" key="1">
    <source>
        <dbReference type="Pfam" id="PF13304"/>
    </source>
</evidence>
<dbReference type="PANTHER" id="PTHR43581:SF4">
    <property type="entry name" value="ATP_GTP PHOSPHATASE"/>
    <property type="match status" value="1"/>
</dbReference>
<dbReference type="Proteomes" id="UP001200741">
    <property type="component" value="Unassembled WGS sequence"/>
</dbReference>
<dbReference type="InterPro" id="IPR003959">
    <property type="entry name" value="ATPase_AAA_core"/>
</dbReference>
<sequence length="494" mass="54511">MIGKVRLYDYRCFRREAPATLEFSKGFTSFVGPNNSGKSALIRFPYEMRNVIAGIADQMTQGTWTNLANQKGWNVSHGLYEPAEILCERNYPECSIDFEPTLSEGEQVLSVAKMRVTFDQTASFYCVTLFDSNGSELPPLNQGASQTDNRLTVGSAVYTVGPLRKFLQFLRDIQYVGPFRNAINEGAGTHFDAYIGTGFIAQWNQWKTGPNRSQNRAIQEVTEDVKRLIGADSLEISATADGKSLQVVVDRRPHKLQELGAGFSQMVLILANALIKKPSMIVIDEPELHLHPSLQNEFLTTLANYSAHGVMFATHSIGLARQAADQCFTVQRQGQGSTVRPYQRTPQLAEFLGSLGIAGLQELGWNTILLVEGVNDVRTAQALLRLYDKDHCTVVLPLGGDAMANGKRDEELSEVKRLAGTDGKVFALVDSEREMAGGPALKARQRFSDSCDMLEIKVCITERRAIENYLTQQSLDVNGGQEARLFGGESAVLP</sequence>
<dbReference type="PANTHER" id="PTHR43581">
    <property type="entry name" value="ATP/GTP PHOSPHATASE"/>
    <property type="match status" value="1"/>
</dbReference>
<accession>A0ABS8XYA3</accession>
<dbReference type="InterPro" id="IPR027417">
    <property type="entry name" value="P-loop_NTPase"/>
</dbReference>
<comment type="caution">
    <text evidence="2">The sequence shown here is derived from an EMBL/GenBank/DDBJ whole genome shotgun (WGS) entry which is preliminary data.</text>
</comment>
<dbReference type="InterPro" id="IPR051396">
    <property type="entry name" value="Bact_Antivir_Def_Nuclease"/>
</dbReference>